<dbReference type="Proteomes" id="UP000237347">
    <property type="component" value="Unassembled WGS sequence"/>
</dbReference>
<comment type="caution">
    <text evidence="1">The sequence shown here is derived from an EMBL/GenBank/DDBJ whole genome shotgun (WGS) entry which is preliminary data.</text>
</comment>
<keyword evidence="2" id="KW-1185">Reference proteome</keyword>
<evidence type="ECO:0000313" key="2">
    <source>
        <dbReference type="Proteomes" id="UP000237347"/>
    </source>
</evidence>
<dbReference type="InterPro" id="IPR040256">
    <property type="entry name" value="At4g02000-like"/>
</dbReference>
<organism evidence="1 2">
    <name type="scientific">Quercus suber</name>
    <name type="common">Cork oak</name>
    <dbReference type="NCBI Taxonomy" id="58331"/>
    <lineage>
        <taxon>Eukaryota</taxon>
        <taxon>Viridiplantae</taxon>
        <taxon>Streptophyta</taxon>
        <taxon>Embryophyta</taxon>
        <taxon>Tracheophyta</taxon>
        <taxon>Spermatophyta</taxon>
        <taxon>Magnoliopsida</taxon>
        <taxon>eudicotyledons</taxon>
        <taxon>Gunneridae</taxon>
        <taxon>Pentapetalae</taxon>
        <taxon>rosids</taxon>
        <taxon>fabids</taxon>
        <taxon>Fagales</taxon>
        <taxon>Fagaceae</taxon>
        <taxon>Quercus</taxon>
    </lineage>
</organism>
<evidence type="ECO:0008006" key="3">
    <source>
        <dbReference type="Google" id="ProtNLM"/>
    </source>
</evidence>
<dbReference type="AlphaFoldDB" id="A0AAW0JDB5"/>
<accession>A0AAW0JDB5</accession>
<evidence type="ECO:0000313" key="1">
    <source>
        <dbReference type="EMBL" id="KAK7824839.1"/>
    </source>
</evidence>
<dbReference type="EMBL" id="PKMF04000591">
    <property type="protein sequence ID" value="KAK7824839.1"/>
    <property type="molecule type" value="Genomic_DNA"/>
</dbReference>
<dbReference type="PANTHER" id="PTHR31286">
    <property type="entry name" value="GLYCINE-RICH CELL WALL STRUCTURAL PROTEIN 1.8-LIKE"/>
    <property type="match status" value="1"/>
</dbReference>
<sequence>MKPTHKKSLHRVPSPSISIWWVYRPKDEESVDDATFVGVSFWVQIHNLPFKRTNKVTAEAIGKCLGTVEQIDASSSGECQGRYLRVRIHLDITQPLCRGRMVNGGEVEHQ</sequence>
<reference evidence="1 2" key="1">
    <citation type="journal article" date="2018" name="Sci. Data">
        <title>The draft genome sequence of cork oak.</title>
        <authorList>
            <person name="Ramos A.M."/>
            <person name="Usie A."/>
            <person name="Barbosa P."/>
            <person name="Barros P.M."/>
            <person name="Capote T."/>
            <person name="Chaves I."/>
            <person name="Simoes F."/>
            <person name="Abreu I."/>
            <person name="Carrasquinho I."/>
            <person name="Faro C."/>
            <person name="Guimaraes J.B."/>
            <person name="Mendonca D."/>
            <person name="Nobrega F."/>
            <person name="Rodrigues L."/>
            <person name="Saibo N.J.M."/>
            <person name="Varela M.C."/>
            <person name="Egas C."/>
            <person name="Matos J."/>
            <person name="Miguel C.M."/>
            <person name="Oliveira M.M."/>
            <person name="Ricardo C.P."/>
            <person name="Goncalves S."/>
        </authorList>
    </citation>
    <scope>NUCLEOTIDE SEQUENCE [LARGE SCALE GENOMIC DNA]</scope>
    <source>
        <strain evidence="2">cv. HL8</strain>
    </source>
</reference>
<dbReference type="PANTHER" id="PTHR31286:SF167">
    <property type="entry name" value="OS09G0268800 PROTEIN"/>
    <property type="match status" value="1"/>
</dbReference>
<name>A0AAW0JDB5_QUESU</name>
<gene>
    <name evidence="1" type="ORF">CFP56_033968</name>
</gene>
<proteinExistence type="predicted"/>
<protein>
    <recommendedName>
        <fullName evidence="3">DUF4283 domain-containing protein</fullName>
    </recommendedName>
</protein>